<dbReference type="InterPro" id="IPR036736">
    <property type="entry name" value="ACP-like_sf"/>
</dbReference>
<dbReference type="Pfam" id="PF00668">
    <property type="entry name" value="Condensation"/>
    <property type="match status" value="3"/>
</dbReference>
<dbReference type="InterPro" id="IPR010060">
    <property type="entry name" value="NRPS_synth"/>
</dbReference>
<feature type="domain" description="Carrier" evidence="6">
    <location>
        <begin position="500"/>
        <end position="575"/>
    </location>
</feature>
<comment type="cofactor">
    <cofactor evidence="1">
        <name>pantetheine 4'-phosphate</name>
        <dbReference type="ChEBI" id="CHEBI:47942"/>
    </cofactor>
</comment>
<proteinExistence type="predicted"/>
<dbReference type="SUPFAM" id="SSF52777">
    <property type="entry name" value="CoA-dependent acyltransferases"/>
    <property type="match status" value="6"/>
</dbReference>
<dbReference type="InterPro" id="IPR025110">
    <property type="entry name" value="AMP-bd_C"/>
</dbReference>
<dbReference type="Gene3D" id="3.30.300.30">
    <property type="match status" value="2"/>
</dbReference>
<dbReference type="CDD" id="cd19543">
    <property type="entry name" value="DCL_NRPS"/>
    <property type="match status" value="1"/>
</dbReference>
<dbReference type="PROSITE" id="PS00012">
    <property type="entry name" value="PHOSPHOPANTETHEINE"/>
    <property type="match status" value="2"/>
</dbReference>
<dbReference type="Pfam" id="PF00501">
    <property type="entry name" value="AMP-binding"/>
    <property type="match status" value="2"/>
</dbReference>
<dbReference type="GO" id="GO:0003824">
    <property type="term" value="F:catalytic activity"/>
    <property type="evidence" value="ECO:0007669"/>
    <property type="project" value="InterPro"/>
</dbReference>
<gene>
    <name evidence="7" type="ORF">A3K89_23135</name>
</gene>
<dbReference type="Gene3D" id="1.10.1200.10">
    <property type="entry name" value="ACP-like"/>
    <property type="match status" value="3"/>
</dbReference>
<evidence type="ECO:0000256" key="5">
    <source>
        <dbReference type="ARBA" id="ARBA00023194"/>
    </source>
</evidence>
<dbReference type="GO" id="GO:0044550">
    <property type="term" value="P:secondary metabolite biosynthetic process"/>
    <property type="evidence" value="ECO:0007669"/>
    <property type="project" value="TreeGrafter"/>
</dbReference>
<keyword evidence="2" id="KW-0596">Phosphopantetheine</keyword>
<name>A0A177YEF2_9NOCA</name>
<dbReference type="InterPro" id="IPR045851">
    <property type="entry name" value="AMP-bd_C_sf"/>
</dbReference>
<dbReference type="Proteomes" id="UP000077519">
    <property type="component" value="Unassembled WGS sequence"/>
</dbReference>
<dbReference type="InterPro" id="IPR020845">
    <property type="entry name" value="AMP-binding_CS"/>
</dbReference>
<dbReference type="InterPro" id="IPR010071">
    <property type="entry name" value="AA_adenyl_dom"/>
</dbReference>
<dbReference type="CDD" id="cd19540">
    <property type="entry name" value="LCL_NRPS-like"/>
    <property type="match status" value="1"/>
</dbReference>
<dbReference type="InterPro" id="IPR023213">
    <property type="entry name" value="CAT-like_dom_sf"/>
</dbReference>
<dbReference type="InterPro" id="IPR001242">
    <property type="entry name" value="Condensation_dom"/>
</dbReference>
<organism evidence="7 8">
    <name type="scientific">Rhodococcoides kyotonense</name>
    <dbReference type="NCBI Taxonomy" id="398843"/>
    <lineage>
        <taxon>Bacteria</taxon>
        <taxon>Bacillati</taxon>
        <taxon>Actinomycetota</taxon>
        <taxon>Actinomycetes</taxon>
        <taxon>Mycobacteriales</taxon>
        <taxon>Nocardiaceae</taxon>
        <taxon>Rhodococcoides</taxon>
    </lineage>
</organism>
<dbReference type="Gene3D" id="3.30.559.30">
    <property type="entry name" value="Nonribosomal peptide synthetase, condensation domain"/>
    <property type="match status" value="3"/>
</dbReference>
<keyword evidence="8" id="KW-1185">Reference proteome</keyword>
<dbReference type="GO" id="GO:0008610">
    <property type="term" value="P:lipid biosynthetic process"/>
    <property type="evidence" value="ECO:0007669"/>
    <property type="project" value="UniProtKB-ARBA"/>
</dbReference>
<dbReference type="FunFam" id="3.40.50.980:FF:000001">
    <property type="entry name" value="Non-ribosomal peptide synthetase"/>
    <property type="match status" value="1"/>
</dbReference>
<evidence type="ECO:0000313" key="8">
    <source>
        <dbReference type="Proteomes" id="UP000077519"/>
    </source>
</evidence>
<dbReference type="NCBIfam" id="TIGR01733">
    <property type="entry name" value="AA-adenyl-dom"/>
    <property type="match status" value="2"/>
</dbReference>
<dbReference type="InterPro" id="IPR020806">
    <property type="entry name" value="PKS_PP-bd"/>
</dbReference>
<dbReference type="CDD" id="cd05930">
    <property type="entry name" value="A_NRPS"/>
    <property type="match status" value="1"/>
</dbReference>
<dbReference type="NCBIfam" id="TIGR01720">
    <property type="entry name" value="NRPS-para261"/>
    <property type="match status" value="1"/>
</dbReference>
<reference evidence="7 8" key="1">
    <citation type="submission" date="2016-03" db="EMBL/GenBank/DDBJ databases">
        <title>Genome sequence of Rhodococcus kyotonensis KB10.</title>
        <authorList>
            <person name="Jeong H."/>
            <person name="Hong C.E."/>
            <person name="Jo S.H."/>
            <person name="Park J.M."/>
        </authorList>
    </citation>
    <scope>NUCLEOTIDE SEQUENCE [LARGE SCALE GENOMIC DNA]</scope>
    <source>
        <strain evidence="7 8">KB10</strain>
    </source>
</reference>
<dbReference type="EMBL" id="LVHI01000018">
    <property type="protein sequence ID" value="OAK53569.1"/>
    <property type="molecule type" value="Genomic_DNA"/>
</dbReference>
<dbReference type="FunFam" id="3.40.50.12780:FF:000012">
    <property type="entry name" value="Non-ribosomal peptide synthetase"/>
    <property type="match status" value="1"/>
</dbReference>
<dbReference type="InterPro" id="IPR006162">
    <property type="entry name" value="Ppantetheine_attach_site"/>
</dbReference>
<dbReference type="Gene3D" id="3.30.559.10">
    <property type="entry name" value="Chloramphenicol acetyltransferase-like domain"/>
    <property type="match status" value="3"/>
</dbReference>
<protein>
    <recommendedName>
        <fullName evidence="6">Carrier domain-containing protein</fullName>
    </recommendedName>
</protein>
<sequence length="2653" mass="282769">MEIDPTADALVSGDRTVSYGELDRRSSKIARVLIAEGVGPEDIVAIAITRSVESVVALWSVAKTGAAFVPVDPTYPADRVLHMLTDSGAQIGVTTSTHRADLPGAVQWTVIDDSHFVERLDSVADDTIFASDRVATLRTDNLAYLIYTSGSTGIPKGVAVTHSGLADLAAEQMDRYELTPSARTLHFASPSFDASILELLLAIAAGSTMVIAPSDLYGGDELGRFLHDNKVTHAFVTPAALASVDPSGLDSLETVSVGGESVPPELLAKWGADRRFLDVYGPTEATVVSTMSSPLTPGDAITIGDAIAGSHAYVLDQRLRPVPTGVAGELYLGGAGVARGYHGKQALTSTRFVPNPFADSPDNSQLRGTRMYRTGDMVRRNSSGSLEYVARNDSQVKVRGFRIELGEVDTVLTAHPSVAFAVTVGQDGPAGDTVLVSYVRAAAGAEPRPEELASFAAKSLPKHMIPSSIMIIDAVPLTPSGKLDRDELPDPEFLTRQYRAPETDTERAVATVFAEILGADRVGLDDDFFELGGNSLSATRLAARIGAALDLKVGAREVFADSTVRGLAAIVDRLDGGARVELTARPRPDRIPLSYAQQRMWFLNRFDESSLAYNVPIAIRLTGDLDRPALEAAIADLVVRHEVLRTVYPEHDGTGYQKILSPSEVPNGLDIQSASESDLIARITDFIARGFDVTAEIPFRASLFTLGTDDAVLVLVAHHIAVDGFSIGPLTRDLMTAYAARMSGDENGLPSLEVQYADFALWQREALGSEDDPTSVLAQQLSYWSNQLAGLPEVLELPTDRPRPTEASDAGAAHTFVVEAELATRLHELARSRDATLFMVTSAALAIVLAKTSGTSDIAIGTAVAGRGEEALDELVGMFVNTLVLRSDVADARSLAELIDEARTTALDAFAHADVPFERLVEILDPPRSTAHTPLFQVMLTMQNLESSELQLPGLRVGAVDYDSTSAKFDLALTLTPSTDGGAIGGTIVYATDLFDETTVAALAERFVGVLRLVVDDPERRVRDLDLRSSGEISDLARWNATDVARTDETVLDAFDRFVETTPNAPAVTFGDTTLNYAEFGRRVDAAAHHLVSLGVGPETAVAVVATRSLDMLTGIYAVLRAGGAYVPLDPSWPHDRIAYVLDIVEPVIVLGADDDFPTSGVPLVRLDALAADADGNRPDSARLRPDNVAYTIFTSGSTGRPKGVSVSHRAIVGQLQWLASEFEVGPTDAVLQKTAAGFDASVWELLLPLSTGARLVLADPEGHRDPRYMANLIAAERITIAQFVPSVLALMAEVAIADELRTLRAVLVGGEQLDAALASDIRALSGADVHNVYGPTETTVQVTHAASGPSDVSVVPIGTPVFGARLYVLDGGLNEVPVSVVGELYVGGDQLARGYMSRPDLTSERFVADPFVGGGSRLYRTGDLVRRRRDGSLVYVGRSDAQVKVNGLRVELGEIESALRADASVSAAAASVVSGVLVGYVVPAEGHIVDEDALREHLSTNLPGYMIPTRFMVLEKLPSNASGKLDRRALPAPSYVASQSYRAPETDIERVLVALFAEVLGRERIGLDDSFFAMGGDSIMSIQLVSRAQARGLAFRPRDVFEAKTVGQLSQVASWSTQDAVVLSEIEGGGVGTMPTTPIVEAMIQRGTDYGRFTQSVALELPTGIDRDGIVATIAHVVNHHDMLRSRLDLDERVIEVAPPGSVDVDTLVLRVDCAPDASPSAVAEAGSTMLDRALGQLDPSSGAVLRFVWIDFGPTRAGRILVVAHHLVVDGVSWRILVPDFVTAWAQHSAGGPVTLAPVGTSMRTWAHAIREEAASAPRRSELDFWQSVVDTPDPLLGSRAFDPTIDTRSTMESVSVSVPSEVTDTLLTTAPAIVRGGVNDVLLTALAMAVTELRRRRGIDAPATLVSLEGHGREEDVVPGADLSRTVGWFTTVFPVALDLSGIDLVDAFGAGAGAGAALKIVKENLARIPDKGIGFGLLRHLDTVTAAALQGRPQPQIGFNYLGRVGAGTGEIPAGVEIGWVPAGDMGDIDAPADDLAAVALVDVNALVTNTPSGEQLEASFAFASRTIAREDVDELAQLWVDALDAVATYSVSAGAGGLTPSDVPLVSVSQADIDRWEAAYGDVEDIWPLTPLQQGLQFHALAAGSSPDVYMPQIVLTLGGDLDASRLRSAAEAAVARHDGLRTVFVQAEDGRSAQLVRSRASIGWNELDLSAETEADRHRRLQAAIEEDRSTRFDLVGGPLLRFTVIRLSRNEFRLIVTDHHIVLDGWSMPILLQEILALYALRGDDGLLPRPKSYRSYLSWLGARDITESLDVWSAAMAEVQEPTFVAGRERVVVGEWAEPKSLTLGPDETSALTATAARLQVTMNTLVQAAWAILLARTLDRTDVVFGATVSGRPAEINGVEGMVGLFINTIPVRVHLEPDATVASFLERLQREQVELLEHHHVGLADITRRVGAGAKFDTLTVFESYPVDGAGIAEQAASIDGLTVLGMTFAESTHYPVTLRVTLGEELNIRLEYMREVVPDEVAHELLQSLERVLSVFGSDPDTALRSVTHAVGPLDIRSWPASPTAVEQLSPRSDRTADVAAAVAATSELLGLADVRAEDNLFDLGAGSLDALALAGVLTAVLNRRIPLASVLSGKTIEAIVG</sequence>
<dbReference type="Pfam" id="PF13193">
    <property type="entry name" value="AMP-binding_C"/>
    <property type="match status" value="2"/>
</dbReference>
<dbReference type="GO" id="GO:0005737">
    <property type="term" value="C:cytoplasm"/>
    <property type="evidence" value="ECO:0007669"/>
    <property type="project" value="TreeGrafter"/>
</dbReference>
<feature type="domain" description="Carrier" evidence="6">
    <location>
        <begin position="2584"/>
        <end position="2653"/>
    </location>
</feature>
<dbReference type="Pfam" id="PF00550">
    <property type="entry name" value="PP-binding"/>
    <property type="match status" value="3"/>
</dbReference>
<dbReference type="PROSITE" id="PS50075">
    <property type="entry name" value="CARRIER"/>
    <property type="match status" value="3"/>
</dbReference>
<evidence type="ECO:0000256" key="1">
    <source>
        <dbReference type="ARBA" id="ARBA00001957"/>
    </source>
</evidence>
<dbReference type="SUPFAM" id="SSF56801">
    <property type="entry name" value="Acetyl-CoA synthetase-like"/>
    <property type="match status" value="2"/>
</dbReference>
<dbReference type="SMART" id="SM00823">
    <property type="entry name" value="PKS_PP"/>
    <property type="match status" value="3"/>
</dbReference>
<accession>A0A177YEF2</accession>
<keyword evidence="5" id="KW-0045">Antibiotic biosynthesis</keyword>
<evidence type="ECO:0000256" key="2">
    <source>
        <dbReference type="ARBA" id="ARBA00022450"/>
    </source>
</evidence>
<dbReference type="GO" id="GO:0031177">
    <property type="term" value="F:phosphopantetheine binding"/>
    <property type="evidence" value="ECO:0007669"/>
    <property type="project" value="InterPro"/>
</dbReference>
<dbReference type="InterPro" id="IPR000873">
    <property type="entry name" value="AMP-dep_synth/lig_dom"/>
</dbReference>
<dbReference type="SUPFAM" id="SSF47336">
    <property type="entry name" value="ACP-like"/>
    <property type="match status" value="3"/>
</dbReference>
<dbReference type="InterPro" id="IPR009081">
    <property type="entry name" value="PP-bd_ACP"/>
</dbReference>
<evidence type="ECO:0000256" key="3">
    <source>
        <dbReference type="ARBA" id="ARBA00022553"/>
    </source>
</evidence>
<dbReference type="Gene3D" id="2.30.38.10">
    <property type="entry name" value="Luciferase, Domain 3"/>
    <property type="match status" value="2"/>
</dbReference>
<feature type="domain" description="Carrier" evidence="6">
    <location>
        <begin position="1544"/>
        <end position="1618"/>
    </location>
</feature>
<dbReference type="Gene3D" id="3.40.50.980">
    <property type="match status" value="4"/>
</dbReference>
<evidence type="ECO:0000259" key="6">
    <source>
        <dbReference type="PROSITE" id="PS50075"/>
    </source>
</evidence>
<dbReference type="PROSITE" id="PS00455">
    <property type="entry name" value="AMP_BINDING"/>
    <property type="match status" value="1"/>
</dbReference>
<dbReference type="GO" id="GO:0043041">
    <property type="term" value="P:amino acid activation for nonribosomal peptide biosynthetic process"/>
    <property type="evidence" value="ECO:0007669"/>
    <property type="project" value="TreeGrafter"/>
</dbReference>
<keyword evidence="3" id="KW-0597">Phosphoprotein</keyword>
<evidence type="ECO:0000313" key="7">
    <source>
        <dbReference type="EMBL" id="OAK53569.1"/>
    </source>
</evidence>
<dbReference type="FunFam" id="1.10.1200.10:FF:000005">
    <property type="entry name" value="Nonribosomal peptide synthetase 1"/>
    <property type="match status" value="1"/>
</dbReference>
<dbReference type="GO" id="GO:0017000">
    <property type="term" value="P:antibiotic biosynthetic process"/>
    <property type="evidence" value="ECO:0007669"/>
    <property type="project" value="UniProtKB-KW"/>
</dbReference>
<evidence type="ECO:0000256" key="4">
    <source>
        <dbReference type="ARBA" id="ARBA00022737"/>
    </source>
</evidence>
<dbReference type="PANTHER" id="PTHR45527:SF1">
    <property type="entry name" value="FATTY ACID SYNTHASE"/>
    <property type="match status" value="1"/>
</dbReference>
<keyword evidence="4" id="KW-0677">Repeat</keyword>
<dbReference type="UniPathway" id="UPA00011"/>
<comment type="caution">
    <text evidence="7">The sequence shown here is derived from an EMBL/GenBank/DDBJ whole genome shotgun (WGS) entry which is preliminary data.</text>
</comment>
<dbReference type="PANTHER" id="PTHR45527">
    <property type="entry name" value="NONRIBOSOMAL PEPTIDE SYNTHETASE"/>
    <property type="match status" value="1"/>
</dbReference>